<dbReference type="SUPFAM" id="SSF46785">
    <property type="entry name" value="Winged helix' DNA-binding domain"/>
    <property type="match status" value="1"/>
</dbReference>
<dbReference type="InterPro" id="IPR036390">
    <property type="entry name" value="WH_DNA-bd_sf"/>
</dbReference>
<keyword evidence="3" id="KW-0804">Transcription</keyword>
<dbReference type="GO" id="GO:0003677">
    <property type="term" value="F:DNA binding"/>
    <property type="evidence" value="ECO:0007669"/>
    <property type="project" value="UniProtKB-KW"/>
</dbReference>
<dbReference type="OrthoDB" id="3216907at2"/>
<protein>
    <submittedName>
        <fullName evidence="5">MarR family transcriptional regulator</fullName>
    </submittedName>
</protein>
<dbReference type="PROSITE" id="PS50995">
    <property type="entry name" value="HTH_MARR_2"/>
    <property type="match status" value="1"/>
</dbReference>
<evidence type="ECO:0000313" key="5">
    <source>
        <dbReference type="EMBL" id="RVW00179.1"/>
    </source>
</evidence>
<dbReference type="PANTHER" id="PTHR39515:SF2">
    <property type="entry name" value="HTH-TYPE TRANSCRIPTIONAL REGULATOR RV0880"/>
    <property type="match status" value="1"/>
</dbReference>
<dbReference type="EMBL" id="RKLO01000007">
    <property type="protein sequence ID" value="RVW00179.1"/>
    <property type="molecule type" value="Genomic_DNA"/>
</dbReference>
<dbReference type="InterPro" id="IPR036388">
    <property type="entry name" value="WH-like_DNA-bd_sf"/>
</dbReference>
<dbReference type="InterPro" id="IPR052526">
    <property type="entry name" value="HTH-type_Bedaq_tolerance"/>
</dbReference>
<gene>
    <name evidence="5" type="ORF">EGT50_16235</name>
</gene>
<evidence type="ECO:0000256" key="2">
    <source>
        <dbReference type="ARBA" id="ARBA00023125"/>
    </source>
</evidence>
<dbReference type="GO" id="GO:0003700">
    <property type="term" value="F:DNA-binding transcription factor activity"/>
    <property type="evidence" value="ECO:0007669"/>
    <property type="project" value="InterPro"/>
</dbReference>
<evidence type="ECO:0000259" key="4">
    <source>
        <dbReference type="PROSITE" id="PS50995"/>
    </source>
</evidence>
<dbReference type="Pfam" id="PF01047">
    <property type="entry name" value="MarR"/>
    <property type="match status" value="1"/>
</dbReference>
<keyword evidence="1" id="KW-0805">Transcription regulation</keyword>
<proteinExistence type="predicted"/>
<dbReference type="PANTHER" id="PTHR39515">
    <property type="entry name" value="CONSERVED PROTEIN"/>
    <property type="match status" value="1"/>
</dbReference>
<keyword evidence="6" id="KW-1185">Reference proteome</keyword>
<dbReference type="PROSITE" id="PS01117">
    <property type="entry name" value="HTH_MARR_1"/>
    <property type="match status" value="1"/>
</dbReference>
<comment type="caution">
    <text evidence="5">The sequence shown here is derived from an EMBL/GenBank/DDBJ whole genome shotgun (WGS) entry which is preliminary data.</text>
</comment>
<dbReference type="Proteomes" id="UP000283479">
    <property type="component" value="Unassembled WGS sequence"/>
</dbReference>
<evidence type="ECO:0000256" key="1">
    <source>
        <dbReference type="ARBA" id="ARBA00023015"/>
    </source>
</evidence>
<organism evidence="5 6">
    <name type="scientific">Rhodococcus xishaensis</name>
    <dbReference type="NCBI Taxonomy" id="2487364"/>
    <lineage>
        <taxon>Bacteria</taxon>
        <taxon>Bacillati</taxon>
        <taxon>Actinomycetota</taxon>
        <taxon>Actinomycetes</taxon>
        <taxon>Mycobacteriales</taxon>
        <taxon>Nocardiaceae</taxon>
        <taxon>Rhodococcus</taxon>
    </lineage>
</organism>
<accession>A0A438ANC0</accession>
<name>A0A438ANC0_9NOCA</name>
<sequence>MLADKQVISMEVDVTSLFNDDEVSRLRVTLGRISRQVDRQTSDRELTKTQFSILTTAVRRGPIRASEMAEIETVNPTMLSRAIGKMEGAGLLQRSEDPEDRRAVVVSATSEGIALHAELREKRTRLFAEYLTQLPETKTQALLDALPALESLADRMCQAGAMARS</sequence>
<dbReference type="Gene3D" id="1.10.10.10">
    <property type="entry name" value="Winged helix-like DNA-binding domain superfamily/Winged helix DNA-binding domain"/>
    <property type="match status" value="1"/>
</dbReference>
<dbReference type="InterPro" id="IPR023187">
    <property type="entry name" value="Tscrpt_reg_MarR-type_CS"/>
</dbReference>
<evidence type="ECO:0000313" key="6">
    <source>
        <dbReference type="Proteomes" id="UP000283479"/>
    </source>
</evidence>
<evidence type="ECO:0000256" key="3">
    <source>
        <dbReference type="ARBA" id="ARBA00023163"/>
    </source>
</evidence>
<dbReference type="SMART" id="SM00347">
    <property type="entry name" value="HTH_MARR"/>
    <property type="match status" value="1"/>
</dbReference>
<dbReference type="AlphaFoldDB" id="A0A438ANC0"/>
<reference evidence="5 6" key="1">
    <citation type="submission" date="2018-11" db="EMBL/GenBank/DDBJ databases">
        <title>Rhodococcus spongicola sp. nov. and Rhodococcus xishaensis sp. nov. from marine sponges.</title>
        <authorList>
            <person name="Li L."/>
            <person name="Lin H.W."/>
        </authorList>
    </citation>
    <scope>NUCLEOTIDE SEQUENCE [LARGE SCALE GENOMIC DNA]</scope>
    <source>
        <strain evidence="5 6">LHW51113</strain>
    </source>
</reference>
<feature type="domain" description="HTH marR-type" evidence="4">
    <location>
        <begin position="23"/>
        <end position="151"/>
    </location>
</feature>
<dbReference type="InterPro" id="IPR000835">
    <property type="entry name" value="HTH_MarR-typ"/>
</dbReference>
<keyword evidence="2" id="KW-0238">DNA-binding</keyword>